<reference evidence="3 4" key="1">
    <citation type="submission" date="2015-01" db="EMBL/GenBank/DDBJ databases">
        <title>The Genome Sequence of Capronia semiimmersa CBS27337.</title>
        <authorList>
            <consortium name="The Broad Institute Genomics Platform"/>
            <person name="Cuomo C."/>
            <person name="de Hoog S."/>
            <person name="Gorbushina A."/>
            <person name="Stielow B."/>
            <person name="Teixiera M."/>
            <person name="Abouelleil A."/>
            <person name="Chapman S.B."/>
            <person name="Priest M."/>
            <person name="Young S.K."/>
            <person name="Wortman J."/>
            <person name="Nusbaum C."/>
            <person name="Birren B."/>
        </authorList>
    </citation>
    <scope>NUCLEOTIDE SEQUENCE [LARGE SCALE GENOMIC DNA]</scope>
    <source>
        <strain evidence="3 4">CBS 27337</strain>
    </source>
</reference>
<protein>
    <recommendedName>
        <fullName evidence="2">BHLH domain-containing protein</fullName>
    </recommendedName>
</protein>
<feature type="compositionally biased region" description="Polar residues" evidence="1">
    <location>
        <begin position="129"/>
        <end position="177"/>
    </location>
</feature>
<proteinExistence type="predicted"/>
<dbReference type="Gene3D" id="4.10.280.10">
    <property type="entry name" value="Helix-loop-helix DNA-binding domain"/>
    <property type="match status" value="1"/>
</dbReference>
<dbReference type="InterPro" id="IPR052099">
    <property type="entry name" value="Regulatory_TF_Diverse"/>
</dbReference>
<evidence type="ECO:0000259" key="2">
    <source>
        <dbReference type="PROSITE" id="PS50888"/>
    </source>
</evidence>
<dbReference type="HOGENOM" id="CLU_787564_0_0_1"/>
<dbReference type="InterPro" id="IPR036638">
    <property type="entry name" value="HLH_DNA-bd_sf"/>
</dbReference>
<dbReference type="InterPro" id="IPR011598">
    <property type="entry name" value="bHLH_dom"/>
</dbReference>
<dbReference type="STRING" id="5601.A0A0D2CQA2"/>
<feature type="region of interest" description="Disordered" evidence="1">
    <location>
        <begin position="115"/>
        <end position="251"/>
    </location>
</feature>
<dbReference type="PANTHER" id="PTHR47336:SF3">
    <property type="entry name" value="SERINE-RICH PROTEIN TYE7"/>
    <property type="match status" value="1"/>
</dbReference>
<dbReference type="Proteomes" id="UP000054266">
    <property type="component" value="Unassembled WGS sequence"/>
</dbReference>
<feature type="compositionally biased region" description="Low complexity" evidence="1">
    <location>
        <begin position="192"/>
        <end position="219"/>
    </location>
</feature>
<dbReference type="AlphaFoldDB" id="A0A0D2CQA2"/>
<dbReference type="Pfam" id="PF00010">
    <property type="entry name" value="HLH"/>
    <property type="match status" value="1"/>
</dbReference>
<dbReference type="SUPFAM" id="SSF47459">
    <property type="entry name" value="HLH, helix-loop-helix DNA-binding domain"/>
    <property type="match status" value="1"/>
</dbReference>
<sequence>MTYYQDPFFLDQFGDEAYYTGFPHGDDDHHQQHNSATAKCVNTWAAPTQTPTRTQPELYTLKTSSPEDSYVSPYLDALESPFGDTVGPLELQRQQSHGSQFAPLDMDLDLDMDMSQQAYNTPPDDQWPTFGSTNNQQQQPLESIGLSSSPGAGSTETDSPITPTSTAAPMSAFTFTYPQPQPQPRAARTRAPRTASSSTSSTTATTQPRKSSSASTATTRPHPRTKKRNNAPSSSCSSEDDSAIQKAKHAHSIIERRYRDNLNGKMMQLHRVLLVAETDEASKMTAAVTDAAAASPSSLLVDDAKILSPSSPSSGSGRVRKSDIMTRAINYIHRSESHMRHMALELSRLQDQVSVYQKLVKREDGCEAWGGVGLSRLGR</sequence>
<accession>A0A0D2CQA2</accession>
<gene>
    <name evidence="3" type="ORF">PV04_06589</name>
</gene>
<organism evidence="3 4">
    <name type="scientific">Phialophora macrospora</name>
    <dbReference type="NCBI Taxonomy" id="1851006"/>
    <lineage>
        <taxon>Eukaryota</taxon>
        <taxon>Fungi</taxon>
        <taxon>Dikarya</taxon>
        <taxon>Ascomycota</taxon>
        <taxon>Pezizomycotina</taxon>
        <taxon>Eurotiomycetes</taxon>
        <taxon>Chaetothyriomycetidae</taxon>
        <taxon>Chaetothyriales</taxon>
        <taxon>Herpotrichiellaceae</taxon>
        <taxon>Phialophora</taxon>
    </lineage>
</organism>
<feature type="domain" description="BHLH" evidence="2">
    <location>
        <begin position="246"/>
        <end position="335"/>
    </location>
</feature>
<evidence type="ECO:0000256" key="1">
    <source>
        <dbReference type="SAM" id="MobiDB-lite"/>
    </source>
</evidence>
<dbReference type="PANTHER" id="PTHR47336">
    <property type="entry name" value="TRANSCRIPTION FACTOR HMS1-RELATED"/>
    <property type="match status" value="1"/>
</dbReference>
<dbReference type="PROSITE" id="PS50888">
    <property type="entry name" value="BHLH"/>
    <property type="match status" value="1"/>
</dbReference>
<dbReference type="EMBL" id="KN846959">
    <property type="protein sequence ID" value="KIW67326.1"/>
    <property type="molecule type" value="Genomic_DNA"/>
</dbReference>
<keyword evidence="4" id="KW-1185">Reference proteome</keyword>
<name>A0A0D2CQA2_9EURO</name>
<evidence type="ECO:0000313" key="4">
    <source>
        <dbReference type="Proteomes" id="UP000054266"/>
    </source>
</evidence>
<evidence type="ECO:0000313" key="3">
    <source>
        <dbReference type="EMBL" id="KIW67326.1"/>
    </source>
</evidence>
<dbReference type="GO" id="GO:0046983">
    <property type="term" value="F:protein dimerization activity"/>
    <property type="evidence" value="ECO:0007669"/>
    <property type="project" value="InterPro"/>
</dbReference>